<proteinExistence type="predicted"/>
<feature type="compositionally biased region" description="Polar residues" evidence="1">
    <location>
        <begin position="398"/>
        <end position="408"/>
    </location>
</feature>
<dbReference type="Pfam" id="PF13622">
    <property type="entry name" value="4HBT_3"/>
    <property type="match status" value="1"/>
</dbReference>
<evidence type="ECO:0000259" key="2">
    <source>
        <dbReference type="Pfam" id="PF13622"/>
    </source>
</evidence>
<comment type="caution">
    <text evidence="4">The sequence shown here is derived from an EMBL/GenBank/DDBJ whole genome shotgun (WGS) entry which is preliminary data.</text>
</comment>
<protein>
    <recommendedName>
        <fullName evidence="6">Thioesterase family protein</fullName>
    </recommendedName>
</protein>
<feature type="domain" description="Acyl-CoA thioesterase-like N-terminal HotDog" evidence="2">
    <location>
        <begin position="24"/>
        <end position="113"/>
    </location>
</feature>
<organism evidence="4 5">
    <name type="scientific">Conoideocrella luteorostrata</name>
    <dbReference type="NCBI Taxonomy" id="1105319"/>
    <lineage>
        <taxon>Eukaryota</taxon>
        <taxon>Fungi</taxon>
        <taxon>Dikarya</taxon>
        <taxon>Ascomycota</taxon>
        <taxon>Pezizomycotina</taxon>
        <taxon>Sordariomycetes</taxon>
        <taxon>Hypocreomycetidae</taxon>
        <taxon>Hypocreales</taxon>
        <taxon>Clavicipitaceae</taxon>
        <taxon>Conoideocrella</taxon>
    </lineage>
</organism>
<dbReference type="InterPro" id="IPR052389">
    <property type="entry name" value="Sec_Metab_Biosynth-Assoc"/>
</dbReference>
<name>A0AAJ0CPG5_9HYPO</name>
<dbReference type="PANTHER" id="PTHR38110:SF1">
    <property type="entry name" value="THIOESTERASE DOMAIN-CONTAINING PROTEIN"/>
    <property type="match status" value="1"/>
</dbReference>
<evidence type="ECO:0000259" key="3">
    <source>
        <dbReference type="Pfam" id="PF20789"/>
    </source>
</evidence>
<dbReference type="SUPFAM" id="SSF54637">
    <property type="entry name" value="Thioesterase/thiol ester dehydrase-isomerase"/>
    <property type="match status" value="1"/>
</dbReference>
<evidence type="ECO:0000313" key="5">
    <source>
        <dbReference type="Proteomes" id="UP001251528"/>
    </source>
</evidence>
<dbReference type="InterPro" id="IPR029069">
    <property type="entry name" value="HotDog_dom_sf"/>
</dbReference>
<dbReference type="Pfam" id="PF20789">
    <property type="entry name" value="4HBT_3C"/>
    <property type="match status" value="1"/>
</dbReference>
<feature type="region of interest" description="Disordered" evidence="1">
    <location>
        <begin position="390"/>
        <end position="438"/>
    </location>
</feature>
<feature type="domain" description="Acyl-CoA thioesterase-like C-terminal" evidence="3">
    <location>
        <begin position="166"/>
        <end position="311"/>
    </location>
</feature>
<feature type="region of interest" description="Disordered" evidence="1">
    <location>
        <begin position="468"/>
        <end position="520"/>
    </location>
</feature>
<dbReference type="AlphaFoldDB" id="A0AAJ0CPG5"/>
<dbReference type="EMBL" id="JASWJB010000134">
    <property type="protein sequence ID" value="KAK2595384.1"/>
    <property type="molecule type" value="Genomic_DNA"/>
</dbReference>
<dbReference type="InterPro" id="IPR042171">
    <property type="entry name" value="Acyl-CoA_hotdog"/>
</dbReference>
<dbReference type="InterPro" id="IPR049450">
    <property type="entry name" value="ACOT8-like_C"/>
</dbReference>
<feature type="compositionally biased region" description="Low complexity" evidence="1">
    <location>
        <begin position="496"/>
        <end position="508"/>
    </location>
</feature>
<evidence type="ECO:0000313" key="4">
    <source>
        <dbReference type="EMBL" id="KAK2595384.1"/>
    </source>
</evidence>
<dbReference type="InterPro" id="IPR049449">
    <property type="entry name" value="TesB_ACOT8-like_N"/>
</dbReference>
<evidence type="ECO:0000256" key="1">
    <source>
        <dbReference type="SAM" id="MobiDB-lite"/>
    </source>
</evidence>
<evidence type="ECO:0008006" key="6">
    <source>
        <dbReference type="Google" id="ProtNLM"/>
    </source>
</evidence>
<keyword evidence="5" id="KW-1185">Reference proteome</keyword>
<sequence length="520" mass="57163">MTSLLHEHINLKKTSANTYNVSWHRDWALGATLLGSYIAAQIHLTASAHLTTDPSLQIRNQPDILHLYIEFLRPCEHSESDITITALKIGSVTSTLQLQLSQGGKVKVIALATSTNFDQTIGPSASTDWRLLPPPQPTPDFNRIISYQPEANWLPARLEDSVVPGLGRINVLYPRVGFPTNGVCDAWYSWVNEGMDDTKLAFMTDVMPSMSDTLMRNDGLYDVHAWHKQIQQWAEKNPGIPATITNSTTKALQATTFVISMTLDIEFKRRLPKEKKQWTFSRAATKMLQDGRMDVEITICNEDMELLCTARESPAIAPSAIFLDFRALASKPAERQRFCVLSRNSQTDATDASPLTQIAFSLHQRDQNESPLYPRHPRRTFTIDPETTEAAEEHVAAQLTSSPPSSLEHSAYSILPPTSGGRGSSQAGRNEHPPIAPDVRVRIAATLASFKGKRGSPSSFITARDVPSFSAKSAPEDAIQLAPRTQSSYGPAQGTPPSLELSSLLRPLGDSARSRAGGDD</sequence>
<dbReference type="Gene3D" id="2.40.160.210">
    <property type="entry name" value="Acyl-CoA thioesterase, double hotdog domain"/>
    <property type="match status" value="1"/>
</dbReference>
<dbReference type="Proteomes" id="UP001251528">
    <property type="component" value="Unassembled WGS sequence"/>
</dbReference>
<accession>A0AAJ0CPG5</accession>
<gene>
    <name evidence="4" type="ORF">QQS21_006920</name>
</gene>
<reference evidence="4" key="1">
    <citation type="submission" date="2023-06" db="EMBL/GenBank/DDBJ databases">
        <title>Conoideocrella luteorostrata (Hypocreales: Clavicipitaceae), a potential biocontrol fungus for elongate hemlock scale in United States Christmas tree production areas.</title>
        <authorList>
            <person name="Barrett H."/>
            <person name="Lovett B."/>
            <person name="Macias A.M."/>
            <person name="Stajich J.E."/>
            <person name="Kasson M.T."/>
        </authorList>
    </citation>
    <scope>NUCLEOTIDE SEQUENCE</scope>
    <source>
        <strain evidence="4">ARSEF 14590</strain>
    </source>
</reference>
<dbReference type="PANTHER" id="PTHR38110">
    <property type="entry name" value="CHROMOSOME 23, WHOLE GENOME SHOTGUN SEQUENCE"/>
    <property type="match status" value="1"/>
</dbReference>